<evidence type="ECO:0000256" key="2">
    <source>
        <dbReference type="ARBA" id="ARBA00023125"/>
    </source>
</evidence>
<dbReference type="InterPro" id="IPR036388">
    <property type="entry name" value="WH-like_DNA-bd_sf"/>
</dbReference>
<gene>
    <name evidence="5" type="ORF">SAMN05661093_09799</name>
</gene>
<dbReference type="SUPFAM" id="SSF52540">
    <property type="entry name" value="P-loop containing nucleoside triphosphate hydrolases"/>
    <property type="match status" value="1"/>
</dbReference>
<dbReference type="InterPro" id="IPR016032">
    <property type="entry name" value="Sig_transdc_resp-reg_C-effctor"/>
</dbReference>
<dbReference type="GO" id="GO:0003677">
    <property type="term" value="F:DNA binding"/>
    <property type="evidence" value="ECO:0007669"/>
    <property type="project" value="UniProtKB-UniRule"/>
</dbReference>
<keyword evidence="6" id="KW-1185">Reference proteome</keyword>
<dbReference type="SMART" id="SM01043">
    <property type="entry name" value="BTAD"/>
    <property type="match status" value="1"/>
</dbReference>
<dbReference type="Gene3D" id="1.25.40.10">
    <property type="entry name" value="Tetratricopeptide repeat domain"/>
    <property type="match status" value="2"/>
</dbReference>
<dbReference type="PROSITE" id="PS51755">
    <property type="entry name" value="OMPR_PHOB"/>
    <property type="match status" value="1"/>
</dbReference>
<evidence type="ECO:0000259" key="4">
    <source>
        <dbReference type="PROSITE" id="PS51755"/>
    </source>
</evidence>
<dbReference type="Proteomes" id="UP000192674">
    <property type="component" value="Unassembled WGS sequence"/>
</dbReference>
<dbReference type="AlphaFoldDB" id="A0A1Y5Y5V8"/>
<dbReference type="EMBL" id="FWXV01000013">
    <property type="protein sequence ID" value="SMD26218.1"/>
    <property type="molecule type" value="Genomic_DNA"/>
</dbReference>
<sequence>MRIGLLGPLEVRAVDGTEIPVPGARLRALLTALALEPGKTVPLERLVDAAWGARPPQRPANAVQALVSRLRKAGIGISAQPQGYRLVITPDAVDVTTFERLVREGHRQEAMELWRGPALLEVRGTEYFAAWVAKLEELRLTALEDGSISELTELVAENPLRERLVGALMRALAAAGRSADALRLYDRTRKALAEELGADPSAELSELHTEILRGAPETNLRAALTSFVGRSAEVAEVRRLVGEYRLTTLTGPGGSGKTRLAVEAARAIPGEVWLVELAALSDDVPEAILSTLGIRDLDALRTRDVLLVLDNCEHLIDEVAHVADKLLGACPSLRILATSREPLGITGEAVCSVEPLALPPADSQLPDALAYPAVRLLLERAHPGFTPTRAIVRICRALDGIPLAIELAAALLRTMTADQVASRLDDRFRLLTKGSRTALPRHQTLKAVIDWSWDLLSSRERTVLCRLAVFADGATLEAAEHVCGPDAVDVLTALADKSLVIAGERYRMLETIKAYCLERLEDPADARQAHASYFIALAETADPYLRRSAQVAWLARMHAEDANINSALLVSDAQTAVRLTAAVGWYWLLEWSLRCRRVPGVSLGARALSLPGSVDPEPRATASAAVAQFNLLGNGDEEQALDWLATAQRLGGRHPMVQLVSADPSASGDPWVRAMGRLHAAIGSINTGNPDEASLVASLAEFRALGERWGILNSLTHLADLASWRGDLAAAVAGYQEAVDVVEEIVDGQDAWKPRLRLAQLLWLHGSYDASALALSKASRDAARIGLPEAMTAAAYTAADIARWSGDLDAARSELAKASSLAKDLTVNWGFRALLLDLSGYLTGSSRADALVWARRSHSAPLIAHVLIGQADAALRSGDHAEAERLLAESVAVRGTPDLSNPDAARIQAELSDPHG</sequence>
<dbReference type="SMART" id="SM00862">
    <property type="entry name" value="Trans_reg_C"/>
    <property type="match status" value="1"/>
</dbReference>
<comment type="similarity">
    <text evidence="1">Belongs to the AfsR/DnrI/RedD regulatory family.</text>
</comment>
<accession>A0A1Y5Y5V8</accession>
<evidence type="ECO:0000313" key="5">
    <source>
        <dbReference type="EMBL" id="SMD26218.1"/>
    </source>
</evidence>
<dbReference type="InterPro" id="IPR001867">
    <property type="entry name" value="OmpR/PhoB-type_DNA-bd"/>
</dbReference>
<organism evidence="5 6">
    <name type="scientific">Kibdelosporangium aridum</name>
    <dbReference type="NCBI Taxonomy" id="2030"/>
    <lineage>
        <taxon>Bacteria</taxon>
        <taxon>Bacillati</taxon>
        <taxon>Actinomycetota</taxon>
        <taxon>Actinomycetes</taxon>
        <taxon>Pseudonocardiales</taxon>
        <taxon>Pseudonocardiaceae</taxon>
        <taxon>Kibdelosporangium</taxon>
    </lineage>
</organism>
<dbReference type="InterPro" id="IPR027417">
    <property type="entry name" value="P-loop_NTPase"/>
</dbReference>
<protein>
    <submittedName>
        <fullName evidence="5">Predicted ATPase</fullName>
    </submittedName>
</protein>
<dbReference type="CDD" id="cd15831">
    <property type="entry name" value="BTAD"/>
    <property type="match status" value="1"/>
</dbReference>
<dbReference type="Pfam" id="PF03704">
    <property type="entry name" value="BTAD"/>
    <property type="match status" value="1"/>
</dbReference>
<dbReference type="Gene3D" id="1.10.10.10">
    <property type="entry name" value="Winged helix-like DNA-binding domain superfamily/Winged helix DNA-binding domain"/>
    <property type="match status" value="1"/>
</dbReference>
<dbReference type="SUPFAM" id="SSF48452">
    <property type="entry name" value="TPR-like"/>
    <property type="match status" value="2"/>
</dbReference>
<dbReference type="GO" id="GO:0006355">
    <property type="term" value="P:regulation of DNA-templated transcription"/>
    <property type="evidence" value="ECO:0007669"/>
    <property type="project" value="InterPro"/>
</dbReference>
<reference evidence="5 6" key="1">
    <citation type="submission" date="2017-04" db="EMBL/GenBank/DDBJ databases">
        <authorList>
            <person name="Afonso C.L."/>
            <person name="Miller P.J."/>
            <person name="Scott M.A."/>
            <person name="Spackman E."/>
            <person name="Goraichik I."/>
            <person name="Dimitrov K.M."/>
            <person name="Suarez D.L."/>
            <person name="Swayne D.E."/>
        </authorList>
    </citation>
    <scope>NUCLEOTIDE SEQUENCE [LARGE SCALE GENOMIC DNA]</scope>
    <source>
        <strain evidence="5 6">DSM 43828</strain>
    </source>
</reference>
<evidence type="ECO:0000256" key="1">
    <source>
        <dbReference type="ARBA" id="ARBA00005820"/>
    </source>
</evidence>
<dbReference type="SUPFAM" id="SSF46894">
    <property type="entry name" value="C-terminal effector domain of the bipartite response regulators"/>
    <property type="match status" value="1"/>
</dbReference>
<dbReference type="PANTHER" id="PTHR47691:SF3">
    <property type="entry name" value="HTH-TYPE TRANSCRIPTIONAL REGULATOR RV0890C-RELATED"/>
    <property type="match status" value="1"/>
</dbReference>
<evidence type="ECO:0000313" key="6">
    <source>
        <dbReference type="Proteomes" id="UP000192674"/>
    </source>
</evidence>
<name>A0A1Y5Y5V8_KIBAR</name>
<feature type="domain" description="OmpR/PhoB-type" evidence="4">
    <location>
        <begin position="1"/>
        <end position="88"/>
    </location>
</feature>
<keyword evidence="2 3" id="KW-0238">DNA-binding</keyword>
<feature type="DNA-binding region" description="OmpR/PhoB-type" evidence="3">
    <location>
        <begin position="1"/>
        <end position="88"/>
    </location>
</feature>
<evidence type="ECO:0000256" key="3">
    <source>
        <dbReference type="PROSITE-ProRule" id="PRU01091"/>
    </source>
</evidence>
<dbReference type="PANTHER" id="PTHR47691">
    <property type="entry name" value="REGULATOR-RELATED"/>
    <property type="match status" value="1"/>
</dbReference>
<dbReference type="OrthoDB" id="9812579at2"/>
<dbReference type="InterPro" id="IPR011990">
    <property type="entry name" value="TPR-like_helical_dom_sf"/>
</dbReference>
<dbReference type="GO" id="GO:0000160">
    <property type="term" value="P:phosphorelay signal transduction system"/>
    <property type="evidence" value="ECO:0007669"/>
    <property type="project" value="InterPro"/>
</dbReference>
<dbReference type="InterPro" id="IPR005158">
    <property type="entry name" value="BTAD"/>
</dbReference>
<proteinExistence type="inferred from homology"/>
<dbReference type="RefSeq" id="WP_160097252.1">
    <property type="nucleotide sequence ID" value="NZ_FWXV01000013.1"/>
</dbReference>